<evidence type="ECO:0000256" key="5">
    <source>
        <dbReference type="ARBA" id="ARBA00022849"/>
    </source>
</evidence>
<accession>A0A0V8LXJ5</accession>
<dbReference type="PATRIC" id="fig|61435.5.peg.1710"/>
<feature type="transmembrane region" description="Helical" evidence="8">
    <location>
        <begin position="174"/>
        <end position="196"/>
    </location>
</feature>
<keyword evidence="5" id="KW-0059">Arsenical resistance</keyword>
<protein>
    <submittedName>
        <fullName evidence="9">Arsenic transporter</fullName>
    </submittedName>
</protein>
<feature type="transmembrane region" description="Helical" evidence="8">
    <location>
        <begin position="134"/>
        <end position="154"/>
    </location>
</feature>
<sequence>MLWLALSIFVTTILLVVFKPRPFNEAGAICFGVFLMLVLGLIPLSSIGQTLAANLNILFFFLGLMLVSYFAELSGFFDSAANLALKLSNGSSWRLLGLVFALGIVITMFMSNDATALLLTPVIFMLVQRYGLKPLPYVFACAFVANAASFIFPFSNPVNLLAVDKFGLSLSEYLGFMLIPALLAITIMIIIFYFIFRRDLKAGFSLVTAKAVAANNFSRSVRLALVFLAIVCLLTSFMGWPLAIPLMLTAFILMGITLFYKKMDFGHLRHSVSWSILPFVLGLAFMVNGLENAGITSALGNWLSGTMAGGDQLETGLITSFGTAIGSNLINNWPMMMVSVSSLSAITDISGGNAWLVYQAILGADLGPNLLIMGSLSTMLWLMLLRKRGLIIKPLDYTRLGLIITPPSLLVSTFAIFQLGKLSN</sequence>
<feature type="transmembrane region" description="Helical" evidence="8">
    <location>
        <begin position="97"/>
        <end position="127"/>
    </location>
</feature>
<organism evidence="9 10">
    <name type="scientific">Dehalococcoides mccartyi</name>
    <dbReference type="NCBI Taxonomy" id="61435"/>
    <lineage>
        <taxon>Bacteria</taxon>
        <taxon>Bacillati</taxon>
        <taxon>Chloroflexota</taxon>
        <taxon>Dehalococcoidia</taxon>
        <taxon>Dehalococcoidales</taxon>
        <taxon>Dehalococcoidaceae</taxon>
        <taxon>Dehalococcoides</taxon>
    </lineage>
</organism>
<dbReference type="EMBL" id="JGYD01000029">
    <property type="protein sequence ID" value="KSV16148.1"/>
    <property type="molecule type" value="Genomic_DNA"/>
</dbReference>
<dbReference type="GO" id="GO:0015105">
    <property type="term" value="F:arsenite transmembrane transporter activity"/>
    <property type="evidence" value="ECO:0007669"/>
    <property type="project" value="InterPro"/>
</dbReference>
<feature type="transmembrane region" description="Helical" evidence="8">
    <location>
        <begin position="272"/>
        <end position="290"/>
    </location>
</feature>
<gene>
    <name evidence="9" type="ORF">DA01_08685</name>
</gene>
<reference evidence="9 10" key="1">
    <citation type="journal article" date="2015" name="Sci. Rep.">
        <title>A comparative genomics and reductive dehalogenase gene transcription study of two chloroethene-respiring bacteria, Dehalococcoides mccartyi strains MB and 11a.</title>
        <authorList>
            <person name="Low A."/>
            <person name="Shen Z."/>
            <person name="Cheng D."/>
            <person name="Rogers M.J."/>
            <person name="Lee P.K."/>
            <person name="He J."/>
        </authorList>
    </citation>
    <scope>NUCLEOTIDE SEQUENCE [LARGE SCALE GENOMIC DNA]</scope>
    <source>
        <strain evidence="9 10">MB</strain>
    </source>
</reference>
<proteinExistence type="inferred from homology"/>
<keyword evidence="3" id="KW-1003">Cell membrane</keyword>
<comment type="caution">
    <text evidence="9">The sequence shown here is derived from an EMBL/GenBank/DDBJ whole genome shotgun (WGS) entry which is preliminary data.</text>
</comment>
<dbReference type="RefSeq" id="WP_058293006.1">
    <property type="nucleotide sequence ID" value="NZ_JGYD01000029.1"/>
</dbReference>
<feature type="transmembrane region" description="Helical" evidence="8">
    <location>
        <begin position="366"/>
        <end position="385"/>
    </location>
</feature>
<comment type="subcellular location">
    <subcellularLocation>
        <location evidence="1">Cell membrane</location>
        <topology evidence="1">Multi-pass membrane protein</topology>
    </subcellularLocation>
</comment>
<feature type="transmembrane region" description="Helical" evidence="8">
    <location>
        <begin position="217"/>
        <end position="236"/>
    </location>
</feature>
<feature type="transmembrane region" description="Helical" evidence="8">
    <location>
        <begin position="25"/>
        <end position="45"/>
    </location>
</feature>
<keyword evidence="7 8" id="KW-0472">Membrane</keyword>
<feature type="transmembrane region" description="Helical" evidence="8">
    <location>
        <begin position="242"/>
        <end position="260"/>
    </location>
</feature>
<dbReference type="AlphaFoldDB" id="A0A0V8LXJ5"/>
<evidence type="ECO:0000313" key="9">
    <source>
        <dbReference type="EMBL" id="KSV16148.1"/>
    </source>
</evidence>
<evidence type="ECO:0000256" key="3">
    <source>
        <dbReference type="ARBA" id="ARBA00022475"/>
    </source>
</evidence>
<dbReference type="GO" id="GO:0005886">
    <property type="term" value="C:plasma membrane"/>
    <property type="evidence" value="ECO:0007669"/>
    <property type="project" value="UniProtKB-SubCell"/>
</dbReference>
<dbReference type="InterPro" id="IPR000802">
    <property type="entry name" value="Arsenical_pump_ArsB"/>
</dbReference>
<comment type="similarity">
    <text evidence="2">Belongs to the ArsB family.</text>
</comment>
<keyword evidence="4 8" id="KW-0812">Transmembrane</keyword>
<name>A0A0V8LXJ5_9CHLR</name>
<evidence type="ECO:0000256" key="7">
    <source>
        <dbReference type="ARBA" id="ARBA00023136"/>
    </source>
</evidence>
<feature type="transmembrane region" description="Helical" evidence="8">
    <location>
        <begin position="397"/>
        <end position="419"/>
    </location>
</feature>
<evidence type="ECO:0000313" key="10">
    <source>
        <dbReference type="Proteomes" id="UP000053577"/>
    </source>
</evidence>
<dbReference type="PANTHER" id="PTHR43302:SF5">
    <property type="entry name" value="TRANSPORTER ARSB-RELATED"/>
    <property type="match status" value="1"/>
</dbReference>
<dbReference type="PRINTS" id="PR00758">
    <property type="entry name" value="ARSENICPUMP"/>
</dbReference>
<dbReference type="GO" id="GO:0046685">
    <property type="term" value="P:response to arsenic-containing substance"/>
    <property type="evidence" value="ECO:0007669"/>
    <property type="project" value="UniProtKB-KW"/>
</dbReference>
<evidence type="ECO:0000256" key="1">
    <source>
        <dbReference type="ARBA" id="ARBA00004651"/>
    </source>
</evidence>
<dbReference type="Pfam" id="PF02040">
    <property type="entry name" value="ArsB"/>
    <property type="match status" value="1"/>
</dbReference>
<keyword evidence="6 8" id="KW-1133">Transmembrane helix</keyword>
<dbReference type="PANTHER" id="PTHR43302">
    <property type="entry name" value="TRANSPORTER ARSB-RELATED"/>
    <property type="match status" value="1"/>
</dbReference>
<evidence type="ECO:0000256" key="6">
    <source>
        <dbReference type="ARBA" id="ARBA00022989"/>
    </source>
</evidence>
<dbReference type="Proteomes" id="UP000053577">
    <property type="component" value="Unassembled WGS sequence"/>
</dbReference>
<evidence type="ECO:0000256" key="4">
    <source>
        <dbReference type="ARBA" id="ARBA00022692"/>
    </source>
</evidence>
<feature type="transmembrane region" description="Helical" evidence="8">
    <location>
        <begin position="57"/>
        <end position="77"/>
    </location>
</feature>
<evidence type="ECO:0000256" key="8">
    <source>
        <dbReference type="SAM" id="Phobius"/>
    </source>
</evidence>
<evidence type="ECO:0000256" key="2">
    <source>
        <dbReference type="ARBA" id="ARBA00006433"/>
    </source>
</evidence>
<dbReference type="OrthoDB" id="9774335at2"/>